<dbReference type="Proteomes" id="UP001419268">
    <property type="component" value="Unassembled WGS sequence"/>
</dbReference>
<gene>
    <name evidence="1" type="ORF">Scep_022457</name>
</gene>
<sequence>MEIKGFFLWTMHFALSKKMLRMQKDSERLAFATCEASVHDLSSPSSGVEES</sequence>
<name>A0AAP0HXT0_9MAGN</name>
<reference evidence="1 2" key="1">
    <citation type="submission" date="2024-01" db="EMBL/GenBank/DDBJ databases">
        <title>Genome assemblies of Stephania.</title>
        <authorList>
            <person name="Yang L."/>
        </authorList>
    </citation>
    <scope>NUCLEOTIDE SEQUENCE [LARGE SCALE GENOMIC DNA]</scope>
    <source>
        <strain evidence="1">JXDWG</strain>
        <tissue evidence="1">Leaf</tissue>
    </source>
</reference>
<proteinExistence type="predicted"/>
<dbReference type="AlphaFoldDB" id="A0AAP0HXT0"/>
<protein>
    <submittedName>
        <fullName evidence="1">Uncharacterized protein</fullName>
    </submittedName>
</protein>
<organism evidence="1 2">
    <name type="scientific">Stephania cephalantha</name>
    <dbReference type="NCBI Taxonomy" id="152367"/>
    <lineage>
        <taxon>Eukaryota</taxon>
        <taxon>Viridiplantae</taxon>
        <taxon>Streptophyta</taxon>
        <taxon>Embryophyta</taxon>
        <taxon>Tracheophyta</taxon>
        <taxon>Spermatophyta</taxon>
        <taxon>Magnoliopsida</taxon>
        <taxon>Ranunculales</taxon>
        <taxon>Menispermaceae</taxon>
        <taxon>Menispermoideae</taxon>
        <taxon>Cissampelideae</taxon>
        <taxon>Stephania</taxon>
    </lineage>
</organism>
<evidence type="ECO:0000313" key="2">
    <source>
        <dbReference type="Proteomes" id="UP001419268"/>
    </source>
</evidence>
<dbReference type="EMBL" id="JBBNAG010000009">
    <property type="protein sequence ID" value="KAK9105613.1"/>
    <property type="molecule type" value="Genomic_DNA"/>
</dbReference>
<evidence type="ECO:0000313" key="1">
    <source>
        <dbReference type="EMBL" id="KAK9105613.1"/>
    </source>
</evidence>
<comment type="caution">
    <text evidence="1">The sequence shown here is derived from an EMBL/GenBank/DDBJ whole genome shotgun (WGS) entry which is preliminary data.</text>
</comment>
<accession>A0AAP0HXT0</accession>
<keyword evidence="2" id="KW-1185">Reference proteome</keyword>